<protein>
    <submittedName>
        <fullName evidence="4">Polyadenylate-binding protein</fullName>
    </submittedName>
</protein>
<dbReference type="PANTHER" id="PTHR32343:SF22">
    <property type="entry name" value="LD29830P"/>
    <property type="match status" value="1"/>
</dbReference>
<feature type="compositionally biased region" description="Pro residues" evidence="2">
    <location>
        <begin position="281"/>
        <end position="290"/>
    </location>
</feature>
<dbReference type="SUPFAM" id="SSF54928">
    <property type="entry name" value="RNA-binding domain, RBD"/>
    <property type="match status" value="2"/>
</dbReference>
<comment type="caution">
    <text evidence="4">The sequence shown here is derived from an EMBL/GenBank/DDBJ whole genome shotgun (WGS) entry which is preliminary data.</text>
</comment>
<dbReference type="InterPro" id="IPR035979">
    <property type="entry name" value="RBD_domain_sf"/>
</dbReference>
<evidence type="ECO:0000313" key="4">
    <source>
        <dbReference type="EMBL" id="KAJ4461995.1"/>
    </source>
</evidence>
<dbReference type="Pfam" id="PF00076">
    <property type="entry name" value="RRM_1"/>
    <property type="match status" value="2"/>
</dbReference>
<keyword evidence="1" id="KW-0694">RNA-binding</keyword>
<evidence type="ECO:0000259" key="3">
    <source>
        <dbReference type="PROSITE" id="PS50102"/>
    </source>
</evidence>
<dbReference type="InterPro" id="IPR000504">
    <property type="entry name" value="RRM_dom"/>
</dbReference>
<accession>A0ABQ8US90</accession>
<feature type="compositionally biased region" description="Low complexity" evidence="2">
    <location>
        <begin position="241"/>
        <end position="280"/>
    </location>
</feature>
<dbReference type="SMART" id="SM00360">
    <property type="entry name" value="RRM"/>
    <property type="match status" value="2"/>
</dbReference>
<gene>
    <name evidence="4" type="ORF">PAPYR_1702</name>
</gene>
<organism evidence="4 5">
    <name type="scientific">Paratrimastix pyriformis</name>
    <dbReference type="NCBI Taxonomy" id="342808"/>
    <lineage>
        <taxon>Eukaryota</taxon>
        <taxon>Metamonada</taxon>
        <taxon>Preaxostyla</taxon>
        <taxon>Paratrimastigidae</taxon>
        <taxon>Paratrimastix</taxon>
    </lineage>
</organism>
<dbReference type="PROSITE" id="PS50102">
    <property type="entry name" value="RRM"/>
    <property type="match status" value="2"/>
</dbReference>
<keyword evidence="5" id="KW-1185">Reference proteome</keyword>
<proteinExistence type="predicted"/>
<dbReference type="CDD" id="cd00590">
    <property type="entry name" value="RRM_SF"/>
    <property type="match status" value="1"/>
</dbReference>
<reference evidence="4" key="1">
    <citation type="journal article" date="2022" name="bioRxiv">
        <title>Genomics of Preaxostyla Flagellates Illuminates Evolutionary Transitions and the Path Towards Mitochondrial Loss.</title>
        <authorList>
            <person name="Novak L.V.F."/>
            <person name="Treitli S.C."/>
            <person name="Pyrih J."/>
            <person name="Halakuc P."/>
            <person name="Pipaliya S.V."/>
            <person name="Vacek V."/>
            <person name="Brzon O."/>
            <person name="Soukal P."/>
            <person name="Eme L."/>
            <person name="Dacks J.B."/>
            <person name="Karnkowska A."/>
            <person name="Elias M."/>
            <person name="Hampl V."/>
        </authorList>
    </citation>
    <scope>NUCLEOTIDE SEQUENCE</scope>
    <source>
        <strain evidence="4">RCP-MX</strain>
    </source>
</reference>
<name>A0ABQ8US90_9EUKA</name>
<evidence type="ECO:0000256" key="2">
    <source>
        <dbReference type="SAM" id="MobiDB-lite"/>
    </source>
</evidence>
<dbReference type="Gene3D" id="3.30.70.330">
    <property type="match status" value="2"/>
</dbReference>
<dbReference type="Proteomes" id="UP001141327">
    <property type="component" value="Unassembled WGS sequence"/>
</dbReference>
<feature type="region of interest" description="Disordered" evidence="2">
    <location>
        <begin position="1"/>
        <end position="23"/>
    </location>
</feature>
<evidence type="ECO:0000313" key="5">
    <source>
        <dbReference type="Proteomes" id="UP001141327"/>
    </source>
</evidence>
<dbReference type="EMBL" id="JAPMOS010000005">
    <property type="protein sequence ID" value="KAJ4461995.1"/>
    <property type="molecule type" value="Genomic_DNA"/>
</dbReference>
<sequence length="290" mass="29828">MDAVPRAADPVPDGTAATPEPESLFPTQHRSVFVENLSPTLSRDDVLALLGACGKIVDLRLLPDPHNAKQFACVEFESTSGAYTAASLTGTPVLGDTLSVRLYGPPQPLVYLLPVTPTAFLPMPTDTNNNTIYVGNLSKEITPEQLVLFFQMAGHVLCARVAGQEAANARFGFVEFANPTDAAKALALNGSMMGGTPIRVGRSRGSVARVNVPSAASILAPDPMAKVREAQATLAAKFGQASPAPDASPATTATAATGTSTATPAKRSRSRSPAAALAVGAPPPSPLACS</sequence>
<feature type="domain" description="RRM" evidence="3">
    <location>
        <begin position="130"/>
        <end position="205"/>
    </location>
</feature>
<dbReference type="PANTHER" id="PTHR32343">
    <property type="entry name" value="SERINE/ARGININE-RICH SPLICING FACTOR"/>
    <property type="match status" value="1"/>
</dbReference>
<evidence type="ECO:0000256" key="1">
    <source>
        <dbReference type="PROSITE-ProRule" id="PRU00176"/>
    </source>
</evidence>
<feature type="domain" description="RRM" evidence="3">
    <location>
        <begin position="30"/>
        <end position="105"/>
    </location>
</feature>
<dbReference type="InterPro" id="IPR012677">
    <property type="entry name" value="Nucleotide-bd_a/b_plait_sf"/>
</dbReference>
<feature type="region of interest" description="Disordered" evidence="2">
    <location>
        <begin position="238"/>
        <end position="290"/>
    </location>
</feature>